<evidence type="ECO:0000313" key="2">
    <source>
        <dbReference type="Proteomes" id="UP000054815"/>
    </source>
</evidence>
<proteinExistence type="predicted"/>
<comment type="caution">
    <text evidence="1">The sequence shown here is derived from an EMBL/GenBank/DDBJ whole genome shotgun (WGS) entry which is preliminary data.</text>
</comment>
<dbReference type="Proteomes" id="UP000054815">
    <property type="component" value="Unassembled WGS sequence"/>
</dbReference>
<protein>
    <submittedName>
        <fullName evidence="1">Uncharacterized protein</fullName>
    </submittedName>
</protein>
<evidence type="ECO:0000313" key="1">
    <source>
        <dbReference type="EMBL" id="KRX89954.1"/>
    </source>
</evidence>
<feature type="non-terminal residue" evidence="1">
    <location>
        <position position="1"/>
    </location>
</feature>
<sequence length="88" mass="10127">LCIQMASRGCEILSTNQQKLIQKRGATRSSAQIIINAGREQRYKQWLNWKKTTSGNTEFKLNEVGRVHPTKPEQKFKLGYKFASRSVN</sequence>
<reference evidence="1 2" key="1">
    <citation type="submission" date="2015-01" db="EMBL/GenBank/DDBJ databases">
        <title>Evolution of Trichinella species and genotypes.</title>
        <authorList>
            <person name="Korhonen P.K."/>
            <person name="Edoardo P."/>
            <person name="Giuseppe L.R."/>
            <person name="Gasser R.B."/>
        </authorList>
    </citation>
    <scope>NUCLEOTIDE SEQUENCE [LARGE SCALE GENOMIC DNA]</scope>
    <source>
        <strain evidence="1">ISS141</strain>
    </source>
</reference>
<dbReference type="EMBL" id="JYDU01000180">
    <property type="protein sequence ID" value="KRX89954.1"/>
    <property type="molecule type" value="Genomic_DNA"/>
</dbReference>
<organism evidence="1 2">
    <name type="scientific">Trichinella pseudospiralis</name>
    <name type="common">Parasitic roundworm</name>
    <dbReference type="NCBI Taxonomy" id="6337"/>
    <lineage>
        <taxon>Eukaryota</taxon>
        <taxon>Metazoa</taxon>
        <taxon>Ecdysozoa</taxon>
        <taxon>Nematoda</taxon>
        <taxon>Enoplea</taxon>
        <taxon>Dorylaimia</taxon>
        <taxon>Trichinellida</taxon>
        <taxon>Trichinellidae</taxon>
        <taxon>Trichinella</taxon>
    </lineage>
</organism>
<dbReference type="AlphaFoldDB" id="A0A0V0XPW6"/>
<accession>A0A0V0XPW6</accession>
<name>A0A0V0XPW6_TRIPS</name>
<gene>
    <name evidence="1" type="ORF">T4E_3548</name>
</gene>